<dbReference type="InterPro" id="IPR006054">
    <property type="entry name" value="DnaQ"/>
</dbReference>
<dbReference type="GO" id="GO:0003887">
    <property type="term" value="F:DNA-directed DNA polymerase activity"/>
    <property type="evidence" value="ECO:0007669"/>
    <property type="project" value="InterPro"/>
</dbReference>
<reference evidence="3 4" key="1">
    <citation type="submission" date="2019-03" db="EMBL/GenBank/DDBJ databases">
        <title>Genomic Encyclopedia of Type Strains, Phase IV (KMG-IV): sequencing the most valuable type-strain genomes for metagenomic binning, comparative biology and taxonomic classification.</title>
        <authorList>
            <person name="Goeker M."/>
        </authorList>
    </citation>
    <scope>NUCLEOTIDE SEQUENCE [LARGE SCALE GENOMIC DNA]</scope>
    <source>
        <strain evidence="3 4">DSM 20467</strain>
    </source>
</reference>
<dbReference type="NCBIfam" id="TIGR00573">
    <property type="entry name" value="dnaq"/>
    <property type="match status" value="1"/>
</dbReference>
<accession>A0A4R3K3E9</accession>
<dbReference type="InterPro" id="IPR012337">
    <property type="entry name" value="RNaseH-like_sf"/>
</dbReference>
<dbReference type="InterPro" id="IPR036397">
    <property type="entry name" value="RNaseH_sf"/>
</dbReference>
<gene>
    <name evidence="3" type="ORF">EDC37_11717</name>
</gene>
<dbReference type="GO" id="GO:0006260">
    <property type="term" value="P:DNA replication"/>
    <property type="evidence" value="ECO:0007669"/>
    <property type="project" value="InterPro"/>
</dbReference>
<protein>
    <submittedName>
        <fullName evidence="3">DNA polymerase-3 subunit epsilon</fullName>
    </submittedName>
</protein>
<dbReference type="GO" id="GO:0003677">
    <property type="term" value="F:DNA binding"/>
    <property type="evidence" value="ECO:0007669"/>
    <property type="project" value="InterPro"/>
</dbReference>
<dbReference type="EMBL" id="SMAA01000017">
    <property type="protein sequence ID" value="TCS77245.1"/>
    <property type="molecule type" value="Genomic_DNA"/>
</dbReference>
<dbReference type="RefSeq" id="WP_231040114.1">
    <property type="nucleotide sequence ID" value="NZ_SMAA01000017.1"/>
</dbReference>
<dbReference type="PANTHER" id="PTHR30231">
    <property type="entry name" value="DNA POLYMERASE III SUBUNIT EPSILON"/>
    <property type="match status" value="1"/>
</dbReference>
<dbReference type="Proteomes" id="UP000295188">
    <property type="component" value="Unassembled WGS sequence"/>
</dbReference>
<dbReference type="InterPro" id="IPR013520">
    <property type="entry name" value="Ribonucl_H"/>
</dbReference>
<dbReference type="SMART" id="SM00479">
    <property type="entry name" value="EXOIII"/>
    <property type="match status" value="1"/>
</dbReference>
<proteinExistence type="predicted"/>
<evidence type="ECO:0000313" key="4">
    <source>
        <dbReference type="Proteomes" id="UP000295188"/>
    </source>
</evidence>
<dbReference type="PANTHER" id="PTHR30231:SF42">
    <property type="entry name" value="EXONUCLEASE"/>
    <property type="match status" value="1"/>
</dbReference>
<keyword evidence="1" id="KW-0378">Hydrolase</keyword>
<comment type="caution">
    <text evidence="3">The sequence shown here is derived from an EMBL/GenBank/DDBJ whole genome shotgun (WGS) entry which is preliminary data.</text>
</comment>
<dbReference type="Gene3D" id="3.30.420.10">
    <property type="entry name" value="Ribonuclease H-like superfamily/Ribonuclease H"/>
    <property type="match status" value="1"/>
</dbReference>
<dbReference type="FunFam" id="3.30.420.10:FF:000045">
    <property type="entry name" value="3'-5' exonuclease DinG"/>
    <property type="match status" value="1"/>
</dbReference>
<keyword evidence="1" id="KW-0540">Nuclease</keyword>
<dbReference type="Pfam" id="PF00929">
    <property type="entry name" value="RNase_T"/>
    <property type="match status" value="1"/>
</dbReference>
<keyword evidence="4" id="KW-1185">Reference proteome</keyword>
<evidence type="ECO:0000313" key="3">
    <source>
        <dbReference type="EMBL" id="TCS77245.1"/>
    </source>
</evidence>
<name>A0A4R3K3E9_9FIRM</name>
<dbReference type="CDD" id="cd06130">
    <property type="entry name" value="DNA_pol_III_epsilon_like"/>
    <property type="match status" value="1"/>
</dbReference>
<keyword evidence="1" id="KW-0269">Exonuclease</keyword>
<dbReference type="AlphaFoldDB" id="A0A4R3K3E9"/>
<evidence type="ECO:0000259" key="2">
    <source>
        <dbReference type="SMART" id="SM00479"/>
    </source>
</evidence>
<feature type="domain" description="Exonuclease" evidence="2">
    <location>
        <begin position="3"/>
        <end position="167"/>
    </location>
</feature>
<evidence type="ECO:0000256" key="1">
    <source>
        <dbReference type="ARBA" id="ARBA00022839"/>
    </source>
</evidence>
<organism evidence="3 4">
    <name type="scientific">Pectinatus cerevisiiphilus</name>
    <dbReference type="NCBI Taxonomy" id="86956"/>
    <lineage>
        <taxon>Bacteria</taxon>
        <taxon>Bacillati</taxon>
        <taxon>Bacillota</taxon>
        <taxon>Negativicutes</taxon>
        <taxon>Selenomonadales</taxon>
        <taxon>Selenomonadaceae</taxon>
        <taxon>Pectinatus</taxon>
    </lineage>
</organism>
<dbReference type="SUPFAM" id="SSF53098">
    <property type="entry name" value="Ribonuclease H-like"/>
    <property type="match status" value="1"/>
</dbReference>
<sequence length="186" mass="20923">MMNFVAIDFETASSERNSACSVAVVDIQNGRMVSSYNTLIKPPSMDFEAGNIEINGITPEMVADAPTFADIYPRLREMMENRMVTAHNAPFDMGVMRSCIWQYHLPKIKFDTCCTVQISRKVWPELTNHKLNTLGDFFKISFTHHDALDDAKVCAKIPLVAGRTIDAPDIYSLLDKIGIKARPFKC</sequence>
<dbReference type="GO" id="GO:0005829">
    <property type="term" value="C:cytosol"/>
    <property type="evidence" value="ECO:0007669"/>
    <property type="project" value="TreeGrafter"/>
</dbReference>
<dbReference type="GO" id="GO:0008408">
    <property type="term" value="F:3'-5' exonuclease activity"/>
    <property type="evidence" value="ECO:0007669"/>
    <property type="project" value="TreeGrafter"/>
</dbReference>